<dbReference type="InterPro" id="IPR036880">
    <property type="entry name" value="Kunitz_BPTI_sf"/>
</dbReference>
<dbReference type="InterPro" id="IPR024329">
    <property type="entry name" value="Amyloid_glyco_E2_domain"/>
</dbReference>
<dbReference type="InterPro" id="IPR002223">
    <property type="entry name" value="Kunitz_BPTI"/>
</dbReference>
<dbReference type="PROSITE" id="PS50279">
    <property type="entry name" value="BPTI_KUNITZ_2"/>
    <property type="match status" value="1"/>
</dbReference>
<dbReference type="PROSITE" id="PS51870">
    <property type="entry name" value="APP_E2"/>
    <property type="match status" value="1"/>
</dbReference>
<comment type="subcellular location">
    <subcellularLocation>
        <location evidence="1">Membrane</location>
        <topology evidence="1">Single-pass type I membrane protein</topology>
    </subcellularLocation>
</comment>
<dbReference type="PROSITE" id="PS00280">
    <property type="entry name" value="BPTI_KUNITZ_1"/>
    <property type="match status" value="1"/>
</dbReference>
<evidence type="ECO:0000259" key="17">
    <source>
        <dbReference type="PROSITE" id="PS51870"/>
    </source>
</evidence>
<evidence type="ECO:0000256" key="11">
    <source>
        <dbReference type="SAM" id="Coils"/>
    </source>
</evidence>
<dbReference type="CDD" id="cd22607">
    <property type="entry name" value="Kunitz_ABPP-like"/>
    <property type="match status" value="1"/>
</dbReference>
<evidence type="ECO:0000259" key="16">
    <source>
        <dbReference type="PROSITE" id="PS51869"/>
    </source>
</evidence>
<feature type="disulfide bond" evidence="10">
    <location>
        <begin position="165"/>
        <end position="193"/>
    </location>
</feature>
<dbReference type="AlphaFoldDB" id="A0A8C2BAD8"/>
<dbReference type="FunFam" id="3.90.570.10:FF:000001">
    <property type="entry name" value="Amyloid beta A4 protein"/>
    <property type="match status" value="1"/>
</dbReference>
<feature type="disulfide bond" evidence="10">
    <location>
        <begin position="80"/>
        <end position="124"/>
    </location>
</feature>
<evidence type="ECO:0000256" key="9">
    <source>
        <dbReference type="ARBA" id="ARBA00023180"/>
    </source>
</evidence>
<feature type="compositionally biased region" description="Acidic residues" evidence="12">
    <location>
        <begin position="251"/>
        <end position="279"/>
    </location>
</feature>
<reference evidence="18" key="1">
    <citation type="submission" date="2025-08" db="UniProtKB">
        <authorList>
            <consortium name="Ensembl"/>
        </authorList>
    </citation>
    <scope>IDENTIFICATION</scope>
</reference>
<dbReference type="SUPFAM" id="SSF109843">
    <property type="entry name" value="CAPPD, an extracellular domain of amyloid beta A4 protein"/>
    <property type="match status" value="1"/>
</dbReference>
<dbReference type="PRINTS" id="PR00759">
    <property type="entry name" value="BASICPTASE"/>
</dbReference>
<dbReference type="InterPro" id="IPR011993">
    <property type="entry name" value="PH-like_dom_sf"/>
</dbReference>
<dbReference type="GO" id="GO:0012505">
    <property type="term" value="C:endomembrane system"/>
    <property type="evidence" value="ECO:0007669"/>
    <property type="project" value="UniProtKB-ARBA"/>
</dbReference>
<dbReference type="GO" id="GO:0007417">
    <property type="term" value="P:central nervous system development"/>
    <property type="evidence" value="ECO:0007669"/>
    <property type="project" value="TreeGrafter"/>
</dbReference>
<evidence type="ECO:0000256" key="1">
    <source>
        <dbReference type="ARBA" id="ARBA00004479"/>
    </source>
</evidence>
<dbReference type="PROSITE" id="PS00320">
    <property type="entry name" value="APP_INTRA"/>
    <property type="match status" value="1"/>
</dbReference>
<dbReference type="InterPro" id="IPR015849">
    <property type="entry name" value="Amyloid_glyco_heparin-bd"/>
</dbReference>
<evidence type="ECO:0000313" key="18">
    <source>
        <dbReference type="Ensembl" id="ENSCCRP00015117515.1"/>
    </source>
</evidence>
<evidence type="ECO:0000256" key="3">
    <source>
        <dbReference type="ARBA" id="ARBA00022723"/>
    </source>
</evidence>
<dbReference type="SMART" id="SM00131">
    <property type="entry name" value="KU"/>
    <property type="match status" value="1"/>
</dbReference>
<evidence type="ECO:0000256" key="14">
    <source>
        <dbReference type="SAM" id="SignalP"/>
    </source>
</evidence>
<feature type="signal peptide" evidence="14">
    <location>
        <begin position="1"/>
        <end position="20"/>
    </location>
</feature>
<dbReference type="InterPro" id="IPR019744">
    <property type="entry name" value="APP_CUBD_CS"/>
</dbReference>
<feature type="region of interest" description="GFLD subdomain" evidence="10">
    <location>
        <begin position="35"/>
        <end position="130"/>
    </location>
</feature>
<dbReference type="InterPro" id="IPR019543">
    <property type="entry name" value="APP_amyloid_C"/>
</dbReference>
<feature type="disulfide bond" evidence="10">
    <location>
        <begin position="105"/>
        <end position="112"/>
    </location>
</feature>
<dbReference type="Proteomes" id="UP000694700">
    <property type="component" value="Unplaced"/>
</dbReference>
<dbReference type="Gene3D" id="4.10.410.10">
    <property type="entry name" value="Pancreatic trypsin inhibitor Kunitz domain"/>
    <property type="match status" value="1"/>
</dbReference>
<dbReference type="PANTHER" id="PTHR23103:SF14">
    <property type="entry name" value="AMYLOID BETA PRECURSOR LIKE PROTEIN 2"/>
    <property type="match status" value="1"/>
</dbReference>
<feature type="region of interest" description="Disordered" evidence="12">
    <location>
        <begin position="197"/>
        <end position="295"/>
    </location>
</feature>
<dbReference type="FunFam" id="1.20.120.770:FF:000001">
    <property type="entry name" value="Amyloid beta A4 protein-like isoform 1"/>
    <property type="match status" value="1"/>
</dbReference>
<dbReference type="Gene3D" id="6.10.250.1670">
    <property type="match status" value="1"/>
</dbReference>
<evidence type="ECO:0000256" key="4">
    <source>
        <dbReference type="ARBA" id="ARBA00022729"/>
    </source>
</evidence>
<proteinExistence type="inferred from homology"/>
<feature type="transmembrane region" description="Helical" evidence="13">
    <location>
        <begin position="566"/>
        <end position="588"/>
    </location>
</feature>
<feature type="domain" description="E1" evidence="16">
    <location>
        <begin position="35"/>
        <end position="196"/>
    </location>
</feature>
<feature type="transmembrane region" description="Helical" evidence="13">
    <location>
        <begin position="652"/>
        <end position="680"/>
    </location>
</feature>
<accession>A0A8C2BAD8</accession>
<dbReference type="SUPFAM" id="SSF57362">
    <property type="entry name" value="BPTI-like"/>
    <property type="match status" value="1"/>
</dbReference>
<dbReference type="Gene3D" id="1.20.120.770">
    <property type="entry name" value="Amyloid precursor protein, E2 domain"/>
    <property type="match status" value="1"/>
</dbReference>
<dbReference type="SMART" id="SM00006">
    <property type="entry name" value="A4_EXTRA"/>
    <property type="match status" value="1"/>
</dbReference>
<dbReference type="PRINTS" id="PR00203">
    <property type="entry name" value="AMYLOIDA4"/>
</dbReference>
<feature type="compositionally biased region" description="Acidic residues" evidence="12">
    <location>
        <begin position="211"/>
        <end position="237"/>
    </location>
</feature>
<evidence type="ECO:0000259" key="15">
    <source>
        <dbReference type="PROSITE" id="PS50279"/>
    </source>
</evidence>
<evidence type="ECO:0000256" key="7">
    <source>
        <dbReference type="ARBA" id="ARBA00023136"/>
    </source>
</evidence>
<comment type="similarity">
    <text evidence="10">Belongs to the APP family.</text>
</comment>
<comment type="caution">
    <text evidence="10">Lacks conserved residue(s) required for the propagation of feature annotation.</text>
</comment>
<dbReference type="Pfam" id="PF10515">
    <property type="entry name" value="APP_amyloid"/>
    <property type="match status" value="1"/>
</dbReference>
<keyword evidence="5 13" id="KW-1133">Transmembrane helix</keyword>
<dbReference type="CDD" id="cd21709">
    <property type="entry name" value="JMTM_APLP2"/>
    <property type="match status" value="1"/>
</dbReference>
<dbReference type="InterPro" id="IPR011178">
    <property type="entry name" value="Amyloid_glyco_Cu-bd"/>
</dbReference>
<dbReference type="PANTHER" id="PTHR23103">
    <property type="entry name" value="ALZHEIMER'S DISEASE BETA-AMYLOID RELATED"/>
    <property type="match status" value="1"/>
</dbReference>
<dbReference type="InterPro" id="IPR036454">
    <property type="entry name" value="Amyloid_glyco_heparin-bd_sf"/>
</dbReference>
<feature type="transmembrane region" description="Helical" evidence="13">
    <location>
        <begin position="609"/>
        <end position="632"/>
    </location>
</feature>
<dbReference type="InterPro" id="IPR019745">
    <property type="entry name" value="Amyloid_glyco_intracell_CS"/>
</dbReference>
<keyword evidence="6" id="KW-0186">Copper</keyword>
<dbReference type="Ensembl" id="ENSCCRT00015121240.1">
    <property type="protein sequence ID" value="ENSCCRP00015117515.1"/>
    <property type="gene ID" value="ENSCCRG00015045241.1"/>
</dbReference>
<dbReference type="GO" id="GO:0004867">
    <property type="term" value="F:serine-type endopeptidase inhibitor activity"/>
    <property type="evidence" value="ECO:0007669"/>
    <property type="project" value="InterPro"/>
</dbReference>
<dbReference type="SUPFAM" id="SSF56491">
    <property type="entry name" value="A heparin-binding domain"/>
    <property type="match status" value="1"/>
</dbReference>
<dbReference type="Gene3D" id="3.30.1490.140">
    <property type="entry name" value="Amyloidogenic glycoprotein, copper-binding domain"/>
    <property type="match status" value="1"/>
</dbReference>
<evidence type="ECO:0000256" key="6">
    <source>
        <dbReference type="ARBA" id="ARBA00023008"/>
    </source>
</evidence>
<protein>
    <submittedName>
        <fullName evidence="18">Amyloid beta (A4) precursor-like protein 2</fullName>
    </submittedName>
</protein>
<evidence type="ECO:0000313" key="19">
    <source>
        <dbReference type="Proteomes" id="UP000694700"/>
    </source>
</evidence>
<feature type="domain" description="BPTI/Kunitz inhibitor" evidence="15">
    <location>
        <begin position="309"/>
        <end position="359"/>
    </location>
</feature>
<evidence type="ECO:0000256" key="10">
    <source>
        <dbReference type="PROSITE-ProRule" id="PRU01217"/>
    </source>
</evidence>
<dbReference type="PROSITE" id="PS00319">
    <property type="entry name" value="APP_CUBD"/>
    <property type="match status" value="1"/>
</dbReference>
<feature type="region of interest" description="CuBD subdomain" evidence="10">
    <location>
        <begin position="138"/>
        <end position="196"/>
    </location>
</feature>
<dbReference type="GO" id="GO:0016020">
    <property type="term" value="C:membrane"/>
    <property type="evidence" value="ECO:0007669"/>
    <property type="project" value="UniProtKB-SubCell"/>
</dbReference>
<feature type="disulfide bond" evidence="10">
    <location>
        <begin position="140"/>
        <end position="194"/>
    </location>
</feature>
<name>A0A8C2BAD8_CYPCA</name>
<dbReference type="Pfam" id="PF02177">
    <property type="entry name" value="APP_N"/>
    <property type="match status" value="1"/>
</dbReference>
<dbReference type="Pfam" id="PF12924">
    <property type="entry name" value="APP_Cu_bd"/>
    <property type="match status" value="1"/>
</dbReference>
<dbReference type="InterPro" id="IPR020901">
    <property type="entry name" value="Prtase_inh_Kunz-CS"/>
</dbReference>
<keyword evidence="3" id="KW-0479">Metal-binding</keyword>
<keyword evidence="4 14" id="KW-0732">Signal</keyword>
<dbReference type="Gene3D" id="3.90.570.10">
    <property type="entry name" value="Amyloidogenic glycoprotein, heparin-binding domain"/>
    <property type="match status" value="1"/>
</dbReference>
<dbReference type="Pfam" id="PF12925">
    <property type="entry name" value="APP_E2"/>
    <property type="match status" value="1"/>
</dbReference>
<evidence type="ECO:0000256" key="12">
    <source>
        <dbReference type="SAM" id="MobiDB-lite"/>
    </source>
</evidence>
<feature type="coiled-coil region" evidence="11">
    <location>
        <begin position="431"/>
        <end position="458"/>
    </location>
</feature>
<evidence type="ECO:0000256" key="2">
    <source>
        <dbReference type="ARBA" id="ARBA00022692"/>
    </source>
</evidence>
<organism evidence="18 19">
    <name type="scientific">Cyprinus carpio</name>
    <name type="common">Common carp</name>
    <dbReference type="NCBI Taxonomy" id="7962"/>
    <lineage>
        <taxon>Eukaryota</taxon>
        <taxon>Metazoa</taxon>
        <taxon>Chordata</taxon>
        <taxon>Craniata</taxon>
        <taxon>Vertebrata</taxon>
        <taxon>Euteleostomi</taxon>
        <taxon>Actinopterygii</taxon>
        <taxon>Neopterygii</taxon>
        <taxon>Teleostei</taxon>
        <taxon>Ostariophysi</taxon>
        <taxon>Cypriniformes</taxon>
        <taxon>Cyprinidae</taxon>
        <taxon>Cyprininae</taxon>
        <taxon>Cyprinus</taxon>
    </lineage>
</organism>
<evidence type="ECO:0000256" key="13">
    <source>
        <dbReference type="SAM" id="Phobius"/>
    </source>
</evidence>
<dbReference type="Pfam" id="PF00014">
    <property type="entry name" value="Kunitz_BPTI"/>
    <property type="match status" value="1"/>
</dbReference>
<dbReference type="GO" id="GO:0008201">
    <property type="term" value="F:heparin binding"/>
    <property type="evidence" value="ECO:0007669"/>
    <property type="project" value="UniProtKB-UniRule"/>
</dbReference>
<evidence type="ECO:0000256" key="5">
    <source>
        <dbReference type="ARBA" id="ARBA00022989"/>
    </source>
</evidence>
<keyword evidence="2 13" id="KW-0812">Transmembrane</keyword>
<keyword evidence="8 10" id="KW-1015">Disulfide bond</keyword>
<feature type="disulfide bond" evidence="10">
    <location>
        <begin position="151"/>
        <end position="181"/>
    </location>
</feature>
<dbReference type="GO" id="GO:0007409">
    <property type="term" value="P:axonogenesis"/>
    <property type="evidence" value="ECO:0007669"/>
    <property type="project" value="TreeGrafter"/>
</dbReference>
<dbReference type="InterPro" id="IPR008155">
    <property type="entry name" value="Amyloid_glyco"/>
</dbReference>
<dbReference type="Gene3D" id="2.30.29.30">
    <property type="entry name" value="Pleckstrin-homology domain (PH domain)/Phosphotyrosine-binding domain (PTB)"/>
    <property type="match status" value="1"/>
</dbReference>
<keyword evidence="9" id="KW-0325">Glycoprotein</keyword>
<keyword evidence="7 13" id="KW-0472">Membrane</keyword>
<dbReference type="SUPFAM" id="SSF89811">
    <property type="entry name" value="Amyloid beta a4 protein copper binding domain (domain 2)"/>
    <property type="match status" value="1"/>
</dbReference>
<dbReference type="InterPro" id="IPR008154">
    <property type="entry name" value="Amyloid_glyco_extra"/>
</dbReference>
<dbReference type="GO" id="GO:0046914">
    <property type="term" value="F:transition metal ion binding"/>
    <property type="evidence" value="ECO:0007669"/>
    <property type="project" value="InterPro"/>
</dbReference>
<keyword evidence="11" id="KW-0175">Coiled coil</keyword>
<evidence type="ECO:0000256" key="8">
    <source>
        <dbReference type="ARBA" id="ARBA00023157"/>
    </source>
</evidence>
<dbReference type="FunFam" id="4.10.410.10:FF:000003">
    <property type="entry name" value="amyloid-like protein 2 isoform X1"/>
    <property type="match status" value="1"/>
</dbReference>
<sequence length="727" mass="83087">MGLVPAVSVLILAIAVPSLAGYIEALAANAGTGFAVAEPQVAMFCGKLNMHINIQTGRWEPDTSGSKTCVGTKEGVLQYCQEMYPELQITNVVEANQPVKIENWCKEDKKQCKGHAHIVVPYKCLVGEFVSDVLLVPEKCKFFHKERMDMCVSHQQWHGVAKEACSKGKMVLHSYGMLLPCGIDKFHGTEYVCCPSTRPEEPAPPASPSNELDDEDEDEDEEVEEPVVEDEDDEAVEESGPAANEQPTPEDTAEEEEEEQEDDEEDYHYVYEDEEDDRDSEEKDMKKDKAAIPESQDVDKTLHELEAVCSLEAETGPCRASMPRWHFDMQQRKCVRFIYGGCAGNRNNFDSEEYCMAVCKRLTVPPTPQPTDDVDVYFETPADDKEHSRFQKAKEQLEIRHRNRMERVRKEWEEAESQARNLPKAERQTLIQHFQAMVESLEEEAASEKQQLVETHLARVEAMLNDRRRLALENYLAALQADPPRPHRILQALKRYVRAENKDRQHTIRHYQHVLAVDPEKAAQMKSQVMTHLRVIEERMNQSLSLLYKVPYVAEEIQEEIDDNAWYIYYYFLLSHYIICVMNLINTVSTSGRYFPLLLGNNLEEGVNFNGLLCLFGFTNDLKLYITLVFIFPSQFSRGSEQETFRPLVDDISFGSSALIGLLVIAVAIATVIVISLVLLRKRQYGTISHGIVEVDPMLTPEERHLSKMQNHGYENPTYKYLEQMQI</sequence>
<dbReference type="InterPro" id="IPR036669">
    <property type="entry name" value="Amyloid_Cu-bd_sf"/>
</dbReference>
<dbReference type="PROSITE" id="PS51869">
    <property type="entry name" value="APP_E1"/>
    <property type="match status" value="1"/>
</dbReference>
<feature type="chain" id="PRO_5034925427" evidence="14">
    <location>
        <begin position="21"/>
        <end position="727"/>
    </location>
</feature>
<dbReference type="InterPro" id="IPR036176">
    <property type="entry name" value="E2_sf"/>
</dbReference>
<feature type="compositionally biased region" description="Basic and acidic residues" evidence="12">
    <location>
        <begin position="280"/>
        <end position="295"/>
    </location>
</feature>
<feature type="domain" description="E2" evidence="17">
    <location>
        <begin position="373"/>
        <end position="564"/>
    </location>
</feature>